<keyword evidence="2" id="KW-1133">Transmembrane helix</keyword>
<evidence type="ECO:0000256" key="2">
    <source>
        <dbReference type="SAM" id="Phobius"/>
    </source>
</evidence>
<organism evidence="4 5">
    <name type="scientific">Microbacterium trichothecenolyticum</name>
    <name type="common">Aureobacterium trichothecenolyticum</name>
    <dbReference type="NCBI Taxonomy" id="69370"/>
    <lineage>
        <taxon>Bacteria</taxon>
        <taxon>Bacillati</taxon>
        <taxon>Actinomycetota</taxon>
        <taxon>Actinomycetes</taxon>
        <taxon>Micrococcales</taxon>
        <taxon>Microbacteriaceae</taxon>
        <taxon>Microbacterium</taxon>
    </lineage>
</organism>
<feature type="transmembrane region" description="Helical" evidence="2">
    <location>
        <begin position="156"/>
        <end position="173"/>
    </location>
</feature>
<feature type="domain" description="CAAX prenyl protease 2/Lysostaphin resistance protein A-like" evidence="3">
    <location>
        <begin position="157"/>
        <end position="258"/>
    </location>
</feature>
<evidence type="ECO:0000313" key="4">
    <source>
        <dbReference type="EMBL" id="MDQ1124474.1"/>
    </source>
</evidence>
<dbReference type="Proteomes" id="UP001226691">
    <property type="component" value="Unassembled WGS sequence"/>
</dbReference>
<reference evidence="4 5" key="1">
    <citation type="submission" date="2023-07" db="EMBL/GenBank/DDBJ databases">
        <title>Functional and genomic diversity of the sorghum phyllosphere microbiome.</title>
        <authorList>
            <person name="Shade A."/>
        </authorList>
    </citation>
    <scope>NUCLEOTIDE SEQUENCE [LARGE SCALE GENOMIC DNA]</scope>
    <source>
        <strain evidence="4 5">SORGH_AS_1207</strain>
    </source>
</reference>
<evidence type="ECO:0000259" key="3">
    <source>
        <dbReference type="Pfam" id="PF02517"/>
    </source>
</evidence>
<feature type="transmembrane region" description="Helical" evidence="2">
    <location>
        <begin position="221"/>
        <end position="242"/>
    </location>
</feature>
<dbReference type="GO" id="GO:0008233">
    <property type="term" value="F:peptidase activity"/>
    <property type="evidence" value="ECO:0007669"/>
    <property type="project" value="UniProtKB-KW"/>
</dbReference>
<accession>A0ABU0TZX2</accession>
<proteinExistence type="predicted"/>
<sequence length="274" mass="28680">MSDSLSDPATSRRADGGSASPWDSVKSSDDHGARKRRRQRLDWREGGRSLRPWDATVLAIVLAGVGAGLIGAYFAARISVPWAPFASTIALWLGLLAAISFALARAQPAGLFRFRSIDLLWGIGLGLGLRLVQGLLSGSHATAFPSMTPSEGFPEHAWWIATVLSAGLFAPLIEETMFRGVLLVAVYGLLFRGLGGFAASVTAVLCSAGSFVLLHAAFTELALASGVQLFIVGTTCALIVIFTGRLAGAVLAHIVYNVTFLVLAVLGTALGSVS</sequence>
<evidence type="ECO:0000313" key="5">
    <source>
        <dbReference type="Proteomes" id="UP001226691"/>
    </source>
</evidence>
<name>A0ABU0TZX2_MICTR</name>
<feature type="transmembrane region" description="Helical" evidence="2">
    <location>
        <begin position="57"/>
        <end position="76"/>
    </location>
</feature>
<dbReference type="EMBL" id="JAUTBF010000001">
    <property type="protein sequence ID" value="MDQ1124474.1"/>
    <property type="molecule type" value="Genomic_DNA"/>
</dbReference>
<evidence type="ECO:0000256" key="1">
    <source>
        <dbReference type="SAM" id="MobiDB-lite"/>
    </source>
</evidence>
<keyword evidence="2" id="KW-0812">Transmembrane</keyword>
<dbReference type="RefSeq" id="WP_307485712.1">
    <property type="nucleotide sequence ID" value="NZ_JAUTBF010000001.1"/>
</dbReference>
<feature type="transmembrane region" description="Helical" evidence="2">
    <location>
        <begin position="82"/>
        <end position="104"/>
    </location>
</feature>
<feature type="transmembrane region" description="Helical" evidence="2">
    <location>
        <begin position="254"/>
        <end position="273"/>
    </location>
</feature>
<gene>
    <name evidence="4" type="ORF">QE412_003047</name>
</gene>
<keyword evidence="5" id="KW-1185">Reference proteome</keyword>
<dbReference type="Pfam" id="PF02517">
    <property type="entry name" value="Rce1-like"/>
    <property type="match status" value="1"/>
</dbReference>
<keyword evidence="4" id="KW-0645">Protease</keyword>
<protein>
    <submittedName>
        <fullName evidence="4">Membrane protease YdiL (CAAX protease family)</fullName>
    </submittedName>
</protein>
<keyword evidence="4" id="KW-0378">Hydrolase</keyword>
<comment type="caution">
    <text evidence="4">The sequence shown here is derived from an EMBL/GenBank/DDBJ whole genome shotgun (WGS) entry which is preliminary data.</text>
</comment>
<keyword evidence="2" id="KW-0472">Membrane</keyword>
<dbReference type="GO" id="GO:0006508">
    <property type="term" value="P:proteolysis"/>
    <property type="evidence" value="ECO:0007669"/>
    <property type="project" value="UniProtKB-KW"/>
</dbReference>
<feature type="region of interest" description="Disordered" evidence="1">
    <location>
        <begin position="1"/>
        <end position="40"/>
    </location>
</feature>
<feature type="transmembrane region" description="Helical" evidence="2">
    <location>
        <begin position="180"/>
        <end position="201"/>
    </location>
</feature>
<feature type="transmembrane region" description="Helical" evidence="2">
    <location>
        <begin position="116"/>
        <end position="136"/>
    </location>
</feature>
<dbReference type="InterPro" id="IPR003675">
    <property type="entry name" value="Rce1/LyrA-like_dom"/>
</dbReference>